<comment type="caution">
    <text evidence="1">The sequence shown here is derived from an EMBL/GenBank/DDBJ whole genome shotgun (WGS) entry which is preliminary data.</text>
</comment>
<protein>
    <submittedName>
        <fullName evidence="1">Uncharacterized protein</fullName>
    </submittedName>
</protein>
<dbReference type="Proteomes" id="UP001239111">
    <property type="component" value="Chromosome 2"/>
</dbReference>
<accession>A0ACC2NU83</accession>
<evidence type="ECO:0000313" key="2">
    <source>
        <dbReference type="Proteomes" id="UP001239111"/>
    </source>
</evidence>
<gene>
    <name evidence="1" type="ORF">QAD02_010507</name>
</gene>
<proteinExistence type="predicted"/>
<keyword evidence="2" id="KW-1185">Reference proteome</keyword>
<dbReference type="EMBL" id="CM056742">
    <property type="protein sequence ID" value="KAJ8674721.1"/>
    <property type="molecule type" value="Genomic_DNA"/>
</dbReference>
<organism evidence="1 2">
    <name type="scientific">Eretmocerus hayati</name>
    <dbReference type="NCBI Taxonomy" id="131215"/>
    <lineage>
        <taxon>Eukaryota</taxon>
        <taxon>Metazoa</taxon>
        <taxon>Ecdysozoa</taxon>
        <taxon>Arthropoda</taxon>
        <taxon>Hexapoda</taxon>
        <taxon>Insecta</taxon>
        <taxon>Pterygota</taxon>
        <taxon>Neoptera</taxon>
        <taxon>Endopterygota</taxon>
        <taxon>Hymenoptera</taxon>
        <taxon>Apocrita</taxon>
        <taxon>Proctotrupomorpha</taxon>
        <taxon>Chalcidoidea</taxon>
        <taxon>Aphelinidae</taxon>
        <taxon>Aphelininae</taxon>
        <taxon>Eretmocerus</taxon>
    </lineage>
</organism>
<evidence type="ECO:0000313" key="1">
    <source>
        <dbReference type="EMBL" id="KAJ8674721.1"/>
    </source>
</evidence>
<reference evidence="1" key="1">
    <citation type="submission" date="2023-04" db="EMBL/GenBank/DDBJ databases">
        <title>A chromosome-level genome assembly of the parasitoid wasp Eretmocerus hayati.</title>
        <authorList>
            <person name="Zhong Y."/>
            <person name="Liu S."/>
            <person name="Liu Y."/>
        </authorList>
    </citation>
    <scope>NUCLEOTIDE SEQUENCE</scope>
    <source>
        <strain evidence="1">ZJU_SS_LIU_2023</strain>
    </source>
</reference>
<name>A0ACC2NU83_9HYME</name>
<sequence length="116" mass="13226">MLYKTKTRLSKITDITVDRIMNANYFNDIRTVLNFMLVDLVDPIQKAMEKPINQLTQKTAAIINKKNLIARLPLDVITDYELTSTCGDAPAHDTGPELDPRCDLLVRRKKRNNPKG</sequence>